<dbReference type="Pfam" id="PF13377">
    <property type="entry name" value="Peripla_BP_3"/>
    <property type="match status" value="1"/>
</dbReference>
<evidence type="ECO:0000259" key="4">
    <source>
        <dbReference type="PROSITE" id="PS50932"/>
    </source>
</evidence>
<evidence type="ECO:0000256" key="1">
    <source>
        <dbReference type="ARBA" id="ARBA00023015"/>
    </source>
</evidence>
<keyword evidence="2" id="KW-0238">DNA-binding</keyword>
<accession>A0A7M4DPI4</accession>
<feature type="domain" description="HTH lacI-type" evidence="4">
    <location>
        <begin position="2"/>
        <end position="56"/>
    </location>
</feature>
<keyword evidence="1" id="KW-0805">Transcription regulation</keyword>
<dbReference type="CDD" id="cd01392">
    <property type="entry name" value="HTH_LacI"/>
    <property type="match status" value="1"/>
</dbReference>
<dbReference type="SUPFAM" id="SSF53822">
    <property type="entry name" value="Periplasmic binding protein-like I"/>
    <property type="match status" value="1"/>
</dbReference>
<protein>
    <submittedName>
        <fullName evidence="5">HTH-type transcriptional regulator DegA</fullName>
    </submittedName>
</protein>
<dbReference type="SUPFAM" id="SSF47413">
    <property type="entry name" value="lambda repressor-like DNA-binding domains"/>
    <property type="match status" value="1"/>
</dbReference>
<dbReference type="InterPro" id="IPR000843">
    <property type="entry name" value="HTH_LacI"/>
</dbReference>
<dbReference type="AlphaFoldDB" id="A0A7M4DPI4"/>
<evidence type="ECO:0000313" key="6">
    <source>
        <dbReference type="Proteomes" id="UP000419743"/>
    </source>
</evidence>
<reference evidence="5 6" key="1">
    <citation type="submission" date="2019-11" db="EMBL/GenBank/DDBJ databases">
        <authorList>
            <person name="Criscuolo A."/>
        </authorList>
    </citation>
    <scope>NUCLEOTIDE SEQUENCE [LARGE SCALE GENOMIC DNA]</scope>
    <source>
        <strain evidence="5">CIP111667</strain>
    </source>
</reference>
<dbReference type="InterPro" id="IPR028082">
    <property type="entry name" value="Peripla_BP_I"/>
</dbReference>
<gene>
    <name evidence="5" type="primary">degA_12</name>
    <name evidence="5" type="ORF">HALOF300_04066</name>
</gene>
<evidence type="ECO:0000256" key="3">
    <source>
        <dbReference type="ARBA" id="ARBA00023163"/>
    </source>
</evidence>
<proteinExistence type="predicted"/>
<dbReference type="PANTHER" id="PTHR30146">
    <property type="entry name" value="LACI-RELATED TRANSCRIPTIONAL REPRESSOR"/>
    <property type="match status" value="1"/>
</dbReference>
<dbReference type="GO" id="GO:0000976">
    <property type="term" value="F:transcription cis-regulatory region binding"/>
    <property type="evidence" value="ECO:0007669"/>
    <property type="project" value="TreeGrafter"/>
</dbReference>
<dbReference type="InterPro" id="IPR010982">
    <property type="entry name" value="Lambda_DNA-bd_dom_sf"/>
</dbReference>
<dbReference type="PROSITE" id="PS00356">
    <property type="entry name" value="HTH_LACI_1"/>
    <property type="match status" value="1"/>
</dbReference>
<keyword evidence="6" id="KW-1185">Reference proteome</keyword>
<dbReference type="SMART" id="SM00354">
    <property type="entry name" value="HTH_LACI"/>
    <property type="match status" value="1"/>
</dbReference>
<keyword evidence="3" id="KW-0804">Transcription</keyword>
<dbReference type="PROSITE" id="PS50932">
    <property type="entry name" value="HTH_LACI_2"/>
    <property type="match status" value="1"/>
</dbReference>
<evidence type="ECO:0000256" key="2">
    <source>
        <dbReference type="ARBA" id="ARBA00023125"/>
    </source>
</evidence>
<dbReference type="Gene3D" id="1.10.260.40">
    <property type="entry name" value="lambda repressor-like DNA-binding domains"/>
    <property type="match status" value="1"/>
</dbReference>
<dbReference type="Proteomes" id="UP000419743">
    <property type="component" value="Unassembled WGS sequence"/>
</dbReference>
<comment type="caution">
    <text evidence="5">The sequence shown here is derived from an EMBL/GenBank/DDBJ whole genome shotgun (WGS) entry which is preliminary data.</text>
</comment>
<evidence type="ECO:0000313" key="5">
    <source>
        <dbReference type="EMBL" id="VZO39378.1"/>
    </source>
</evidence>
<dbReference type="Pfam" id="PF00356">
    <property type="entry name" value="LacI"/>
    <property type="match status" value="1"/>
</dbReference>
<dbReference type="GO" id="GO:0003700">
    <property type="term" value="F:DNA-binding transcription factor activity"/>
    <property type="evidence" value="ECO:0007669"/>
    <property type="project" value="TreeGrafter"/>
</dbReference>
<organism evidence="5 6">
    <name type="scientific">Occultella aeris</name>
    <dbReference type="NCBI Taxonomy" id="2761496"/>
    <lineage>
        <taxon>Bacteria</taxon>
        <taxon>Bacillati</taxon>
        <taxon>Actinomycetota</taxon>
        <taxon>Actinomycetes</taxon>
        <taxon>Micrococcales</taxon>
        <taxon>Ruaniaceae</taxon>
        <taxon>Occultella</taxon>
    </lineage>
</organism>
<dbReference type="EMBL" id="CACRYJ010000059">
    <property type="protein sequence ID" value="VZO39378.1"/>
    <property type="molecule type" value="Genomic_DNA"/>
</dbReference>
<sequence length="332" mass="35845">MVNIEDVARLAAVGRSTVSNVMNRPHIVAPATRKRVLDAMENLGFVPNESARVLAGGPGRFVGVVVHDASNPFFGEIIRTVEDAALNLRYIVSTTNTGADPVRESTAVELLIQQRASGVLITPSALPADALGRLRRIGTKVVVLDAPGESGICSVAMDDTAGGRLAGQHFLDYGYRSFAFVGTPARTTQHAARLAGFRAALEESPLGRRLDVQVIEVPHEDIVSGRQAAERLQHRDSPVAVLCGNDLIAMGLSFALQERGTVVPQDVAICGYDDIDMVRYLSVPLTTVRQPVHDMARTALELLVEEMRVHEHEHQAVLFAPELVVRASTARQ</sequence>
<dbReference type="Gene3D" id="3.40.50.2300">
    <property type="match status" value="2"/>
</dbReference>
<dbReference type="PANTHER" id="PTHR30146:SF109">
    <property type="entry name" value="HTH-TYPE TRANSCRIPTIONAL REGULATOR GALS"/>
    <property type="match status" value="1"/>
</dbReference>
<name>A0A7M4DPI4_9MICO</name>
<dbReference type="InterPro" id="IPR046335">
    <property type="entry name" value="LacI/GalR-like_sensor"/>
</dbReference>